<evidence type="ECO:0000313" key="7">
    <source>
        <dbReference type="EMBL" id="AET57157.1"/>
    </source>
</evidence>
<dbReference type="PANTHER" id="PTHR30185">
    <property type="entry name" value="CRYPTIC BETA-GLUCOSIDE BGL OPERON ANTITERMINATOR"/>
    <property type="match status" value="1"/>
</dbReference>
<gene>
    <name evidence="7" type="ordered locus">HPL003_01865</name>
</gene>
<keyword evidence="1" id="KW-0677">Repeat</keyword>
<dbReference type="eggNOG" id="COG1762">
    <property type="taxonomic scope" value="Bacteria"/>
</dbReference>
<dbReference type="InterPro" id="IPR016152">
    <property type="entry name" value="PTrfase/Anion_transptr"/>
</dbReference>
<dbReference type="PROSITE" id="PS51372">
    <property type="entry name" value="PRD_2"/>
    <property type="match status" value="2"/>
</dbReference>
<dbReference type="Gene3D" id="1.10.10.10">
    <property type="entry name" value="Winged helix-like DNA-binding domain superfamily/Winged helix DNA-binding domain"/>
    <property type="match status" value="1"/>
</dbReference>
<accession>G7VXX9</accession>
<evidence type="ECO:0000259" key="5">
    <source>
        <dbReference type="PROSITE" id="PS51094"/>
    </source>
</evidence>
<evidence type="ECO:0000256" key="3">
    <source>
        <dbReference type="ARBA" id="ARBA00023159"/>
    </source>
</evidence>
<dbReference type="eggNOG" id="COG3711">
    <property type="taxonomic scope" value="Bacteria"/>
</dbReference>
<dbReference type="InterPro" id="IPR002178">
    <property type="entry name" value="PTS_EIIA_type-2_dom"/>
</dbReference>
<keyword evidence="3" id="KW-0010">Activator</keyword>
<reference evidence="7 8" key="3">
    <citation type="journal article" date="2012" name="J. Bacteriol.">
        <title>Genome Sequence of Paenibacillus terrae HPL-003, a Xylanase-Producing Bacterium Isolated from Soil Found in Forest Residue.</title>
        <authorList>
            <person name="Shin S.H."/>
            <person name="Kim S."/>
            <person name="Kim J.Y."/>
            <person name="Song H.Y."/>
            <person name="Cho S.J."/>
            <person name="Kim D.R."/>
            <person name="Lee K.I."/>
            <person name="Lim H.K."/>
            <person name="Park N.J."/>
            <person name="Hwang I.T."/>
            <person name="Yang K.S."/>
        </authorList>
    </citation>
    <scope>NUCLEOTIDE SEQUENCE [LARGE SCALE GENOMIC DNA]</scope>
    <source>
        <strain evidence="7 8">HPL-003</strain>
    </source>
</reference>
<dbReference type="Gene3D" id="3.40.930.10">
    <property type="entry name" value="Mannitol-specific EII, Chain A"/>
    <property type="match status" value="1"/>
</dbReference>
<dbReference type="HOGENOM" id="CLU_013442_5_2_9"/>
<dbReference type="SUPFAM" id="SSF55804">
    <property type="entry name" value="Phoshotransferase/anion transport protein"/>
    <property type="match status" value="1"/>
</dbReference>
<dbReference type="InterPro" id="IPR007737">
    <property type="entry name" value="Mga_HTH"/>
</dbReference>
<keyword evidence="2" id="KW-0805">Transcription regulation</keyword>
<dbReference type="STRING" id="985665.HPL003_01865"/>
<dbReference type="Proteomes" id="UP000005876">
    <property type="component" value="Chromosome"/>
</dbReference>
<dbReference type="InterPro" id="IPR036634">
    <property type="entry name" value="PRD_sf"/>
</dbReference>
<dbReference type="KEGG" id="pta:HPL003_01865"/>
<dbReference type="SUPFAM" id="SSF46785">
    <property type="entry name" value="Winged helix' DNA-binding domain"/>
    <property type="match status" value="1"/>
</dbReference>
<feature type="domain" description="PTS EIIA type-2" evidence="5">
    <location>
        <begin position="520"/>
        <end position="659"/>
    </location>
</feature>
<reference key="2">
    <citation type="submission" date="2011-11" db="EMBL/GenBank/DDBJ databases">
        <authorList>
            <person name="Shin S.H."/>
            <person name="Kim S."/>
            <person name="Kim J.Y."/>
        </authorList>
    </citation>
    <scope>NUCLEOTIDE SEQUENCE</scope>
    <source>
        <strain>HPL-003</strain>
    </source>
</reference>
<dbReference type="Pfam" id="PF00874">
    <property type="entry name" value="PRD"/>
    <property type="match status" value="2"/>
</dbReference>
<dbReference type="GO" id="GO:0006355">
    <property type="term" value="P:regulation of DNA-templated transcription"/>
    <property type="evidence" value="ECO:0007669"/>
    <property type="project" value="InterPro"/>
</dbReference>
<dbReference type="OrthoDB" id="3710983at2"/>
<dbReference type="PROSITE" id="PS51094">
    <property type="entry name" value="PTS_EIIA_TYPE_2"/>
    <property type="match status" value="1"/>
</dbReference>
<dbReference type="Pfam" id="PF05043">
    <property type="entry name" value="Mga"/>
    <property type="match status" value="1"/>
</dbReference>
<organism evidence="7 8">
    <name type="scientific">Paenibacillus terrae (strain HPL-003)</name>
    <dbReference type="NCBI Taxonomy" id="985665"/>
    <lineage>
        <taxon>Bacteria</taxon>
        <taxon>Bacillati</taxon>
        <taxon>Bacillota</taxon>
        <taxon>Bacilli</taxon>
        <taxon>Bacillales</taxon>
        <taxon>Paenibacillaceae</taxon>
        <taxon>Paenibacillus</taxon>
    </lineage>
</organism>
<dbReference type="Gene3D" id="1.10.1790.10">
    <property type="entry name" value="PRD domain"/>
    <property type="match status" value="2"/>
</dbReference>
<evidence type="ECO:0000259" key="6">
    <source>
        <dbReference type="PROSITE" id="PS51372"/>
    </source>
</evidence>
<evidence type="ECO:0000256" key="4">
    <source>
        <dbReference type="ARBA" id="ARBA00023163"/>
    </source>
</evidence>
<dbReference type="RefSeq" id="WP_014277940.1">
    <property type="nucleotide sequence ID" value="NC_016641.1"/>
</dbReference>
<sequence length="663" mass="76506">MKKGGASEENESVTKKSGGVLMHEKLITLMNLLMESSKPIPGVGIAEHLKLSRRTVINYINEINALAKNSIIMSSPNGYYIDKTAAASLLHTRQSAVPQNYQERSFYIIKALLINHIELINIYDLCDELCISLSLLKNDLKKMNQSYSFLKVKFVTQNNCIRITGDEKSKRQLVNYILQRMQDSDLIDIHHLKNFFDNNILEVILKIIDTAYVEKHYYINDFSRANLLLHFLIMVNRIKSGNIISKKTSDTNNYPLNNTSEYELVNLIKNQLEQSFSIMINNEEYIQLYLIVCSNSNYNMNTFEALNSYVDQDLLHFINKLLQEIEQKYYLDLHREGFRVMFTLHIKNFLFRLNSNVTVKSPLKNDLRNTLPFLYDIAIYITDRLINEYQITSSVNEDEISFILIHLAAEIERNKIIEKSVKCLLFVPKYLNIEQEVSKQILYYFGNQLVIIKVLSYEDSVNDLEFDLLISTTRVAIKSNHKIIYISPFLTKSDISIINNAIAEIQNTKQITYLSTNFHNYFSADNFIISNSQFTDKCEPIDYLCDLLLKNGCVKEDFYSKVVSRENSVSTGYDGFAIPHAISLDAVSNEIAVLISPSGIKWDNQNVYVVFMMSVSPDTLVDFQELYAGLSLLLTETSVIGRLRKCKTFEQFKEILLTTYFEV</sequence>
<evidence type="ECO:0000256" key="2">
    <source>
        <dbReference type="ARBA" id="ARBA00023015"/>
    </source>
</evidence>
<evidence type="ECO:0000256" key="1">
    <source>
        <dbReference type="ARBA" id="ARBA00022737"/>
    </source>
</evidence>
<dbReference type="Pfam" id="PF08279">
    <property type="entry name" value="HTH_11"/>
    <property type="match status" value="1"/>
</dbReference>
<proteinExistence type="predicted"/>
<dbReference type="CDD" id="cd00211">
    <property type="entry name" value="PTS_IIA_fru"/>
    <property type="match status" value="1"/>
</dbReference>
<dbReference type="EMBL" id="CP003107">
    <property type="protein sequence ID" value="AET57157.1"/>
    <property type="molecule type" value="Genomic_DNA"/>
</dbReference>
<name>G7VXX9_PAETH</name>
<dbReference type="InterPro" id="IPR036388">
    <property type="entry name" value="WH-like_DNA-bd_sf"/>
</dbReference>
<feature type="domain" description="PRD" evidence="6">
    <location>
        <begin position="195"/>
        <end position="302"/>
    </location>
</feature>
<dbReference type="SUPFAM" id="SSF63520">
    <property type="entry name" value="PTS-regulatory domain, PRD"/>
    <property type="match status" value="2"/>
</dbReference>
<dbReference type="AlphaFoldDB" id="G7VXX9"/>
<keyword evidence="4" id="KW-0804">Transcription</keyword>
<dbReference type="InterPro" id="IPR011608">
    <property type="entry name" value="PRD"/>
</dbReference>
<dbReference type="Pfam" id="PF00359">
    <property type="entry name" value="PTS_EIIA_2"/>
    <property type="match status" value="1"/>
</dbReference>
<dbReference type="InterPro" id="IPR050661">
    <property type="entry name" value="BglG_antiterminators"/>
</dbReference>
<dbReference type="InterPro" id="IPR013196">
    <property type="entry name" value="HTH_11"/>
</dbReference>
<evidence type="ECO:0000313" key="8">
    <source>
        <dbReference type="Proteomes" id="UP000005876"/>
    </source>
</evidence>
<reference evidence="8" key="1">
    <citation type="submission" date="2011-11" db="EMBL/GenBank/DDBJ databases">
        <title>Complete sequence of Paenibacillus terrae HPL-003.</title>
        <authorList>
            <person name="Shin S.H."/>
            <person name="Kim S."/>
            <person name="Kim J.Y."/>
        </authorList>
    </citation>
    <scope>NUCLEOTIDE SEQUENCE [LARGE SCALE GENOMIC DNA]</scope>
    <source>
        <strain evidence="8">HPL-003</strain>
    </source>
</reference>
<feature type="domain" description="PRD" evidence="6">
    <location>
        <begin position="309"/>
        <end position="417"/>
    </location>
</feature>
<dbReference type="PANTHER" id="PTHR30185:SF18">
    <property type="entry name" value="TRANSCRIPTIONAL REGULATOR MTLR"/>
    <property type="match status" value="1"/>
</dbReference>
<protein>
    <submittedName>
        <fullName evidence="7">Transcriptional antiterminator</fullName>
    </submittedName>
</protein>
<dbReference type="InterPro" id="IPR036390">
    <property type="entry name" value="WH_DNA-bd_sf"/>
</dbReference>